<dbReference type="InterPro" id="IPR000014">
    <property type="entry name" value="PAS"/>
</dbReference>
<dbReference type="InterPro" id="IPR043128">
    <property type="entry name" value="Rev_trsase/Diguanyl_cyclase"/>
</dbReference>
<evidence type="ECO:0000313" key="9">
    <source>
        <dbReference type="EMBL" id="ONG41667.1"/>
    </source>
</evidence>
<dbReference type="InterPro" id="IPR029787">
    <property type="entry name" value="Nucleotide_cyclase"/>
</dbReference>
<dbReference type="CDD" id="cd01949">
    <property type="entry name" value="GGDEF"/>
    <property type="match status" value="1"/>
</dbReference>
<keyword evidence="10" id="KW-1185">Reference proteome</keyword>
<feature type="transmembrane region" description="Helical" evidence="4">
    <location>
        <begin position="55"/>
        <end position="76"/>
    </location>
</feature>
<dbReference type="OrthoDB" id="9804951at2"/>
<dbReference type="FunFam" id="3.20.20.450:FF:000001">
    <property type="entry name" value="Cyclic di-GMP phosphodiesterase yahA"/>
    <property type="match status" value="1"/>
</dbReference>
<organism evidence="9 10">
    <name type="scientific">Alkanindiges hydrocarboniclasticus</name>
    <dbReference type="NCBI Taxonomy" id="1907941"/>
    <lineage>
        <taxon>Bacteria</taxon>
        <taxon>Pseudomonadati</taxon>
        <taxon>Pseudomonadota</taxon>
        <taxon>Gammaproteobacteria</taxon>
        <taxon>Moraxellales</taxon>
        <taxon>Moraxellaceae</taxon>
        <taxon>Alkanindiges</taxon>
    </lineage>
</organism>
<dbReference type="PANTHER" id="PTHR44757:SF2">
    <property type="entry name" value="BIOFILM ARCHITECTURE MAINTENANCE PROTEIN MBAA"/>
    <property type="match status" value="1"/>
</dbReference>
<dbReference type="GO" id="GO:0071111">
    <property type="term" value="F:cyclic-guanylate-specific phosphodiesterase activity"/>
    <property type="evidence" value="ECO:0007669"/>
    <property type="project" value="UniProtKB-EC"/>
</dbReference>
<dbReference type="InterPro" id="IPR035919">
    <property type="entry name" value="EAL_sf"/>
</dbReference>
<evidence type="ECO:0000256" key="3">
    <source>
        <dbReference type="SAM" id="Coils"/>
    </source>
</evidence>
<feature type="transmembrane region" description="Helical" evidence="4">
    <location>
        <begin position="97"/>
        <end position="115"/>
    </location>
</feature>
<gene>
    <name evidence="9" type="ORF">BKE30_04410</name>
</gene>
<comment type="caution">
    <text evidence="9">The sequence shown here is derived from an EMBL/GenBank/DDBJ whole genome shotgun (WGS) entry which is preliminary data.</text>
</comment>
<evidence type="ECO:0000256" key="2">
    <source>
        <dbReference type="ARBA" id="ARBA00022636"/>
    </source>
</evidence>
<dbReference type="InterPro" id="IPR000700">
    <property type="entry name" value="PAS-assoc_C"/>
</dbReference>
<dbReference type="NCBIfam" id="TIGR00254">
    <property type="entry name" value="GGDEF"/>
    <property type="match status" value="1"/>
</dbReference>
<dbReference type="InterPro" id="IPR001610">
    <property type="entry name" value="PAC"/>
</dbReference>
<dbReference type="NCBIfam" id="TIGR00229">
    <property type="entry name" value="sensory_box"/>
    <property type="match status" value="2"/>
</dbReference>
<dbReference type="CDD" id="cd01948">
    <property type="entry name" value="EAL"/>
    <property type="match status" value="1"/>
</dbReference>
<dbReference type="InterPro" id="IPR052155">
    <property type="entry name" value="Biofilm_reg_signaling"/>
</dbReference>
<sequence>MIEQRLDKDLYQRIFNMQITETQQQQNLQLLGAVGLILITYLFYKQSSLVNYNYLTTWCMVSTLLVALSAIINVQLNAKTYKLKAAFADLYLQINSFIFGLIFAFGQIIMGLELINVPHSNPLEPNFYVFGTIVVFAHVLGLISLTIRIRCFYLLVLTSMAPILTMQLSNWPSFSLNDPFYLINDIYILFMLFCGHHLYKTRDRLTWLVIRNDNLVEHAEHQRSITEQAYQQLEQEMLERRAVEWKLQQTNQRLEEKVRERTFDIQQINSSLERSKQSLEMAHQTAGIGSWDWDIKSRTIQTTNFDQILGYQNEEINDYSGNIRRLIHPEDFPKVRAAISTHLRNHSDRYESVYRIRHKKGYWVWVHDMGRVIQRDPKNQQPLRMVGIRRNINDEKLVAERLKLSASVFERAAEGIFILDSKLHYLDTNPRFEEIMGLPRDYFIGSHVFSYQHHGEKIQKQHAEILKSLMHTGEFEGEIVERDSKGEELPLWIHINSIKNENDRITHYIGILSDLTQRKNDERRLSYLSNYDALTDLPNRNLFKTQLHQLMIGSHDKKEKFALMRLNIDRFRFLNDSLQNDGGDVLLQQVAKRLRTLSSDSIMVARLGGDDFAIIYESTRFRNSDVKSQCKKIMHAFEQPFTVQDQELIVTLSIGIAMYPEHGRQVDSLSNHAEKALQEAKRLGGNTARFYTKDERVPASNRVNLENALRKALINDEFVVYYQPKINVATGKITSFEALVRWQHPEHGLVPPIQFIPLAEETSLISNIGEVVLKKTCQQIKAWLALGFHDIKISVNVVAQQIQRGNLIDEIDDILSTYQISPSSLELEITESSLMDDSEVASDVLQQLKARGITIALDDFGTGYSSLSYLGQYPIDVLKIDRSFVSKIGAHCHQEAIVRAILAMGHSLNMEVVAEGVETEAHANFLINEGCDVLQGYLISKPLSSTDATQFLQHAYSLDHFMTTARS</sequence>
<keyword evidence="4" id="KW-0472">Membrane</keyword>
<dbReference type="SUPFAM" id="SSF55785">
    <property type="entry name" value="PYP-like sensor domain (PAS domain)"/>
    <property type="match status" value="2"/>
</dbReference>
<evidence type="ECO:0000259" key="8">
    <source>
        <dbReference type="PROSITE" id="PS50887"/>
    </source>
</evidence>
<keyword evidence="3" id="KW-0175">Coiled coil</keyword>
<dbReference type="InterPro" id="IPR035965">
    <property type="entry name" value="PAS-like_dom_sf"/>
</dbReference>
<feature type="domain" description="PAS" evidence="5">
    <location>
        <begin position="302"/>
        <end position="346"/>
    </location>
</feature>
<dbReference type="SMART" id="SM00086">
    <property type="entry name" value="PAC"/>
    <property type="match status" value="2"/>
</dbReference>
<accession>A0A1S8CWF6</accession>
<dbReference type="EMBL" id="MLCN01000008">
    <property type="protein sequence ID" value="ONG41667.1"/>
    <property type="molecule type" value="Genomic_DNA"/>
</dbReference>
<proteinExistence type="predicted"/>
<evidence type="ECO:0000256" key="1">
    <source>
        <dbReference type="ARBA" id="ARBA00012282"/>
    </source>
</evidence>
<dbReference type="Gene3D" id="3.30.70.270">
    <property type="match status" value="1"/>
</dbReference>
<dbReference type="Pfam" id="PF00563">
    <property type="entry name" value="EAL"/>
    <property type="match status" value="1"/>
</dbReference>
<dbReference type="SMART" id="SM00052">
    <property type="entry name" value="EAL"/>
    <property type="match status" value="1"/>
</dbReference>
<feature type="domain" description="PAS" evidence="5">
    <location>
        <begin position="401"/>
        <end position="473"/>
    </location>
</feature>
<dbReference type="Proteomes" id="UP000192132">
    <property type="component" value="Unassembled WGS sequence"/>
</dbReference>
<dbReference type="RefSeq" id="WP_076877422.1">
    <property type="nucleotide sequence ID" value="NZ_MLCN01000008.1"/>
</dbReference>
<keyword evidence="4" id="KW-1133">Transmembrane helix</keyword>
<dbReference type="PROSITE" id="PS50883">
    <property type="entry name" value="EAL"/>
    <property type="match status" value="1"/>
</dbReference>
<feature type="domain" description="GGDEF" evidence="8">
    <location>
        <begin position="559"/>
        <end position="693"/>
    </location>
</feature>
<evidence type="ECO:0000259" key="7">
    <source>
        <dbReference type="PROSITE" id="PS50883"/>
    </source>
</evidence>
<dbReference type="InterPro" id="IPR001633">
    <property type="entry name" value="EAL_dom"/>
</dbReference>
<evidence type="ECO:0000259" key="5">
    <source>
        <dbReference type="PROSITE" id="PS50112"/>
    </source>
</evidence>
<dbReference type="SMART" id="SM00267">
    <property type="entry name" value="GGDEF"/>
    <property type="match status" value="1"/>
</dbReference>
<dbReference type="SUPFAM" id="SSF55073">
    <property type="entry name" value="Nucleotide cyclase"/>
    <property type="match status" value="1"/>
</dbReference>
<dbReference type="CDD" id="cd00130">
    <property type="entry name" value="PAS"/>
    <property type="match status" value="2"/>
</dbReference>
<dbReference type="Pfam" id="PF00990">
    <property type="entry name" value="GGDEF"/>
    <property type="match status" value="1"/>
</dbReference>
<dbReference type="EC" id="3.1.4.52" evidence="1"/>
<evidence type="ECO:0000256" key="4">
    <source>
        <dbReference type="SAM" id="Phobius"/>
    </source>
</evidence>
<feature type="transmembrane region" description="Helical" evidence="4">
    <location>
        <begin position="127"/>
        <end position="145"/>
    </location>
</feature>
<evidence type="ECO:0000313" key="10">
    <source>
        <dbReference type="Proteomes" id="UP000192132"/>
    </source>
</evidence>
<dbReference type="SUPFAM" id="SSF141868">
    <property type="entry name" value="EAL domain-like"/>
    <property type="match status" value="1"/>
</dbReference>
<name>A0A1S8CWF6_9GAMM</name>
<dbReference type="STRING" id="1907941.BKE30_04410"/>
<dbReference type="Pfam" id="PF08447">
    <property type="entry name" value="PAS_3"/>
    <property type="match status" value="1"/>
</dbReference>
<keyword evidence="2" id="KW-0973">c-di-GMP</keyword>
<protein>
    <recommendedName>
        <fullName evidence="1">cyclic-guanylate-specific phosphodiesterase</fullName>
        <ecNumber evidence="1">3.1.4.52</ecNumber>
    </recommendedName>
</protein>
<dbReference type="Pfam" id="PF13426">
    <property type="entry name" value="PAS_9"/>
    <property type="match status" value="1"/>
</dbReference>
<dbReference type="InterPro" id="IPR000160">
    <property type="entry name" value="GGDEF_dom"/>
</dbReference>
<feature type="transmembrane region" description="Helical" evidence="4">
    <location>
        <begin position="27"/>
        <end position="43"/>
    </location>
</feature>
<dbReference type="PROSITE" id="PS50887">
    <property type="entry name" value="GGDEF"/>
    <property type="match status" value="1"/>
</dbReference>
<dbReference type="SMART" id="SM00091">
    <property type="entry name" value="PAS"/>
    <property type="match status" value="2"/>
</dbReference>
<feature type="transmembrane region" description="Helical" evidence="4">
    <location>
        <begin position="152"/>
        <end position="168"/>
    </location>
</feature>
<evidence type="ECO:0000259" key="6">
    <source>
        <dbReference type="PROSITE" id="PS50113"/>
    </source>
</evidence>
<feature type="domain" description="EAL" evidence="7">
    <location>
        <begin position="702"/>
        <end position="956"/>
    </location>
</feature>
<dbReference type="InterPro" id="IPR013655">
    <property type="entry name" value="PAS_fold_3"/>
</dbReference>
<reference evidence="9 10" key="1">
    <citation type="submission" date="2016-10" db="EMBL/GenBank/DDBJ databases">
        <title>Draft Genome sequence of Alkanindiges sp. strain H1.</title>
        <authorList>
            <person name="Subhash Y."/>
            <person name="Lee S."/>
        </authorList>
    </citation>
    <scope>NUCLEOTIDE SEQUENCE [LARGE SCALE GENOMIC DNA]</scope>
    <source>
        <strain evidence="9 10">H1</strain>
    </source>
</reference>
<keyword evidence="4" id="KW-0812">Transmembrane</keyword>
<dbReference type="PANTHER" id="PTHR44757">
    <property type="entry name" value="DIGUANYLATE CYCLASE DGCP"/>
    <property type="match status" value="1"/>
</dbReference>
<dbReference type="Gene3D" id="3.20.20.450">
    <property type="entry name" value="EAL domain"/>
    <property type="match status" value="1"/>
</dbReference>
<dbReference type="PROSITE" id="PS50112">
    <property type="entry name" value="PAS"/>
    <property type="match status" value="2"/>
</dbReference>
<feature type="coiled-coil region" evidence="3">
    <location>
        <begin position="216"/>
        <end position="260"/>
    </location>
</feature>
<dbReference type="AlphaFoldDB" id="A0A1S8CWF6"/>
<feature type="domain" description="PAC" evidence="6">
    <location>
        <begin position="473"/>
        <end position="527"/>
    </location>
</feature>
<dbReference type="PROSITE" id="PS50113">
    <property type="entry name" value="PAC"/>
    <property type="match status" value="1"/>
</dbReference>
<dbReference type="Gene3D" id="3.30.450.20">
    <property type="entry name" value="PAS domain"/>
    <property type="match status" value="2"/>
</dbReference>